<dbReference type="KEGG" id="ngr:NAEGRDRAFT_79971"/>
<evidence type="ECO:0008006" key="5">
    <source>
        <dbReference type="Google" id="ProtNLM"/>
    </source>
</evidence>
<feature type="transmembrane region" description="Helical" evidence="2">
    <location>
        <begin position="261"/>
        <end position="286"/>
    </location>
</feature>
<proteinExistence type="predicted"/>
<dbReference type="RefSeq" id="XP_002676665.1">
    <property type="nucleotide sequence ID" value="XM_002676619.1"/>
</dbReference>
<dbReference type="InParanoid" id="D2VH57"/>
<evidence type="ECO:0000256" key="1">
    <source>
        <dbReference type="SAM" id="MobiDB-lite"/>
    </source>
</evidence>
<dbReference type="GeneID" id="8856648"/>
<evidence type="ECO:0000256" key="2">
    <source>
        <dbReference type="SAM" id="Phobius"/>
    </source>
</evidence>
<reference evidence="3 4" key="1">
    <citation type="journal article" date="2010" name="Cell">
        <title>The genome of Naegleria gruberi illuminates early eukaryotic versatility.</title>
        <authorList>
            <person name="Fritz-Laylin L.K."/>
            <person name="Prochnik S.E."/>
            <person name="Ginger M.L."/>
            <person name="Dacks J.B."/>
            <person name="Carpenter M.L."/>
            <person name="Field M.C."/>
            <person name="Kuo A."/>
            <person name="Paredez A."/>
            <person name="Chapman J."/>
            <person name="Pham J."/>
            <person name="Shu S."/>
            <person name="Neupane R."/>
            <person name="Cipriano M."/>
            <person name="Mancuso J."/>
            <person name="Tu H."/>
            <person name="Salamov A."/>
            <person name="Lindquist E."/>
            <person name="Shapiro H."/>
            <person name="Lucas S."/>
            <person name="Grigoriev I.V."/>
            <person name="Cande W.Z."/>
            <person name="Fulton C."/>
            <person name="Rokhsar D.S."/>
            <person name="Dawson S.C."/>
        </authorList>
    </citation>
    <scope>NUCLEOTIDE SEQUENCE [LARGE SCALE GENOMIC DNA]</scope>
    <source>
        <strain evidence="3 4">NEG-M</strain>
    </source>
</reference>
<feature type="region of interest" description="Disordered" evidence="1">
    <location>
        <begin position="1"/>
        <end position="28"/>
    </location>
</feature>
<evidence type="ECO:0000313" key="3">
    <source>
        <dbReference type="EMBL" id="EFC43921.1"/>
    </source>
</evidence>
<keyword evidence="2" id="KW-1133">Transmembrane helix</keyword>
<feature type="region of interest" description="Disordered" evidence="1">
    <location>
        <begin position="41"/>
        <end position="70"/>
    </location>
</feature>
<gene>
    <name evidence="3" type="ORF">NAEGRDRAFT_79971</name>
</gene>
<dbReference type="AlphaFoldDB" id="D2VH57"/>
<dbReference type="EMBL" id="GG738871">
    <property type="protein sequence ID" value="EFC43921.1"/>
    <property type="molecule type" value="Genomic_DNA"/>
</dbReference>
<dbReference type="VEuPathDB" id="AmoebaDB:NAEGRDRAFT_79971"/>
<keyword evidence="2" id="KW-0812">Transmembrane</keyword>
<protein>
    <recommendedName>
        <fullName evidence="5">RGS domain-containing protein</fullName>
    </recommendedName>
</protein>
<keyword evidence="4" id="KW-1185">Reference proteome</keyword>
<keyword evidence="2" id="KW-0472">Membrane</keyword>
<sequence length="443" mass="50699">MSQEMEESPQHNQDDTTQQDNDDNASCVAVDEMDYEAIELKDEANFDPTSPKTLDTTTADMSKIQSSSTNNNQLPMIVSQNTKKLKRSCNYFRIITLGSLFFNIIAFFALIGLTINTYLTSNNTSIEILIARGDAKYFNTVLWDTMKWSVLGRDNSTNSRFTSNLKNFKNSFKNILTNLPTGFKWTILNGTDSTSNVPMFPYYEMLMNYTKNNQFELAQSLFYSAEYQAALNDWNAQYEKFHQSVTSVGQFLDDYVVRSSIANLIIISISLIIIIPVTIVVFIMMVRKDGLAKNTLQSLNSQLLAETMKDPTKRQLFREHCEKNNMGEQYSVLEKCIFYRECCELIAKLPKKGSTVIDETQKLEKTKIEIAFEILGDMQESTSSVIDSSAKNYICSTLDEINNTLNVRSDMNEINLPSSLFEVLEKEIQDQMLFVHYVFKKKK</sequence>
<dbReference type="Proteomes" id="UP000006671">
    <property type="component" value="Unassembled WGS sequence"/>
</dbReference>
<evidence type="ECO:0000313" key="4">
    <source>
        <dbReference type="Proteomes" id="UP000006671"/>
    </source>
</evidence>
<feature type="transmembrane region" description="Helical" evidence="2">
    <location>
        <begin position="91"/>
        <end position="115"/>
    </location>
</feature>
<feature type="compositionally biased region" description="Polar residues" evidence="1">
    <location>
        <begin position="47"/>
        <end position="70"/>
    </location>
</feature>
<accession>D2VH57</accession>
<organism evidence="4">
    <name type="scientific">Naegleria gruberi</name>
    <name type="common">Amoeba</name>
    <dbReference type="NCBI Taxonomy" id="5762"/>
    <lineage>
        <taxon>Eukaryota</taxon>
        <taxon>Discoba</taxon>
        <taxon>Heterolobosea</taxon>
        <taxon>Tetramitia</taxon>
        <taxon>Eutetramitia</taxon>
        <taxon>Vahlkampfiidae</taxon>
        <taxon>Naegleria</taxon>
    </lineage>
</organism>
<name>D2VH57_NAEGR</name>